<feature type="compositionally biased region" description="Basic and acidic residues" evidence="5">
    <location>
        <begin position="148"/>
        <end position="157"/>
    </location>
</feature>
<dbReference type="GO" id="GO:0000828">
    <property type="term" value="F:inositol hexakisphosphate kinase activity"/>
    <property type="evidence" value="ECO:0007669"/>
    <property type="project" value="TreeGrafter"/>
</dbReference>
<feature type="region of interest" description="Disordered" evidence="5">
    <location>
        <begin position="286"/>
        <end position="305"/>
    </location>
</feature>
<dbReference type="Proteomes" id="UP001175271">
    <property type="component" value="Unassembled WGS sequence"/>
</dbReference>
<evidence type="ECO:0000313" key="7">
    <source>
        <dbReference type="Proteomes" id="UP001175271"/>
    </source>
</evidence>
<dbReference type="PANTHER" id="PTHR12400">
    <property type="entry name" value="INOSITOL POLYPHOSPHATE KINASE"/>
    <property type="match status" value="1"/>
</dbReference>
<dbReference type="EMBL" id="JAUCMV010000001">
    <property type="protein sequence ID" value="KAK0426391.1"/>
    <property type="molecule type" value="Genomic_DNA"/>
</dbReference>
<evidence type="ECO:0000313" key="6">
    <source>
        <dbReference type="EMBL" id="KAK0426391.1"/>
    </source>
</evidence>
<name>A0AA39M9C3_9BILA</name>
<comment type="caution">
    <text evidence="6">The sequence shown here is derived from an EMBL/GenBank/DDBJ whole genome shotgun (WGS) entry which is preliminary data.</text>
</comment>
<comment type="similarity">
    <text evidence="1 4">Belongs to the inositol phosphokinase (IPK) family.</text>
</comment>
<protein>
    <recommendedName>
        <fullName evidence="4">Kinase</fullName>
        <ecNumber evidence="4">2.7.-.-</ecNumber>
    </recommendedName>
</protein>
<keyword evidence="7" id="KW-1185">Reference proteome</keyword>
<dbReference type="PANTHER" id="PTHR12400:SF26">
    <property type="entry name" value="KINASE"/>
    <property type="match status" value="1"/>
</dbReference>
<dbReference type="GO" id="GO:0005737">
    <property type="term" value="C:cytoplasm"/>
    <property type="evidence" value="ECO:0007669"/>
    <property type="project" value="TreeGrafter"/>
</dbReference>
<organism evidence="6 7">
    <name type="scientific">Steinernema hermaphroditum</name>
    <dbReference type="NCBI Taxonomy" id="289476"/>
    <lineage>
        <taxon>Eukaryota</taxon>
        <taxon>Metazoa</taxon>
        <taxon>Ecdysozoa</taxon>
        <taxon>Nematoda</taxon>
        <taxon>Chromadorea</taxon>
        <taxon>Rhabditida</taxon>
        <taxon>Tylenchina</taxon>
        <taxon>Panagrolaimomorpha</taxon>
        <taxon>Strongyloidoidea</taxon>
        <taxon>Steinernematidae</taxon>
        <taxon>Steinernema</taxon>
    </lineage>
</organism>
<evidence type="ECO:0000256" key="3">
    <source>
        <dbReference type="ARBA" id="ARBA00022777"/>
    </source>
</evidence>
<dbReference type="EC" id="2.7.-.-" evidence="4"/>
<proteinExistence type="inferred from homology"/>
<dbReference type="InterPro" id="IPR005522">
    <property type="entry name" value="IPK"/>
</dbReference>
<sequence length="708" mass="79240">MRMATNRDRGRRDRWESAHILENVTVESNLICFVFQGQFLLCNTVPLPTPTRPPSGFTCRIRASTLRRRIDDLRGHSPLHSMGNGQSSRSAAKADEAPSAIPRRRRRATGCWILKMCSSKQRRSIREHKKPEDDGLKLPPPAPPLPPEETHSEAPPEEVRFRIETPQRTPPRPPTSLPLRQLSINNSIEKDLSPTPLTPSLPASTVLCSWKNRSLVLRPSGDSAFGDSITSTCSVDTSEVTTPSTAAFDHGGLSLHSYESLMQIIRCFPFPSPKNSPRSAKRLNRTMSDDEAPCGGERGAPLTPSGVSLHQNMVVGSGRPSSHWNGAKRQIGHSIANVLHRYSSRRDSAAGDSPVTSPIESRKDFRIEKRASQGALGKLCQLARMKSIPAMMPQGYNSFSQIFRNSLLQVSVDTMAITALPLDCWLKERLKNWVQLSGHEGTIVPATNHTLWKKQPNEKEAIAYKEIMADLALKGMTPRFFKQIEHKNESFIEIQDLLSQFPDVHSRAVMDIKIGTRTFLECEVKNALKRSDLYQKMVAIDPEAPSEAERAEGAITKLRYMQFREQESSTASLGFRIEAAQMPGGKTQKNFKKVKTAQQVGDTLWTFFGARAPEISHSLVLRLREMRKSVENSEFFRSHEVVGSSILIIYDDQKASAWMIDFAKSTRVPSELSLDHRTQWEVGNHEDGYLFGLDNLISILESLDASCR</sequence>
<feature type="region of interest" description="Disordered" evidence="5">
    <location>
        <begin position="73"/>
        <end position="103"/>
    </location>
</feature>
<keyword evidence="2 4" id="KW-0808">Transferase</keyword>
<gene>
    <name evidence="6" type="ORF">QR680_009686</name>
</gene>
<dbReference type="Pfam" id="PF03770">
    <property type="entry name" value="IPK"/>
    <property type="match status" value="1"/>
</dbReference>
<accession>A0AA39M9C3</accession>
<evidence type="ECO:0000256" key="1">
    <source>
        <dbReference type="ARBA" id="ARBA00007374"/>
    </source>
</evidence>
<feature type="compositionally biased region" description="Pro residues" evidence="5">
    <location>
        <begin position="138"/>
        <end position="147"/>
    </location>
</feature>
<evidence type="ECO:0000256" key="4">
    <source>
        <dbReference type="RuleBase" id="RU363090"/>
    </source>
</evidence>
<dbReference type="AlphaFoldDB" id="A0AA39M9C3"/>
<evidence type="ECO:0000256" key="5">
    <source>
        <dbReference type="SAM" id="MobiDB-lite"/>
    </source>
</evidence>
<dbReference type="SUPFAM" id="SSF56104">
    <property type="entry name" value="SAICAR synthase-like"/>
    <property type="match status" value="1"/>
</dbReference>
<feature type="region of interest" description="Disordered" evidence="5">
    <location>
        <begin position="122"/>
        <end position="157"/>
    </location>
</feature>
<reference evidence="6" key="1">
    <citation type="submission" date="2023-06" db="EMBL/GenBank/DDBJ databases">
        <title>Genomic analysis of the entomopathogenic nematode Steinernema hermaphroditum.</title>
        <authorList>
            <person name="Schwarz E.M."/>
            <person name="Heppert J.K."/>
            <person name="Baniya A."/>
            <person name="Schwartz H.T."/>
            <person name="Tan C.-H."/>
            <person name="Antoshechkin I."/>
            <person name="Sternberg P.W."/>
            <person name="Goodrich-Blair H."/>
            <person name="Dillman A.R."/>
        </authorList>
    </citation>
    <scope>NUCLEOTIDE SEQUENCE</scope>
    <source>
        <strain evidence="6">PS9179</strain>
        <tissue evidence="6">Whole animal</tissue>
    </source>
</reference>
<evidence type="ECO:0000256" key="2">
    <source>
        <dbReference type="ARBA" id="ARBA00022679"/>
    </source>
</evidence>
<dbReference type="GO" id="GO:0046854">
    <property type="term" value="P:phosphatidylinositol phosphate biosynthetic process"/>
    <property type="evidence" value="ECO:0007669"/>
    <property type="project" value="TreeGrafter"/>
</dbReference>
<dbReference type="GO" id="GO:0032958">
    <property type="term" value="P:inositol phosphate biosynthetic process"/>
    <property type="evidence" value="ECO:0007669"/>
    <property type="project" value="InterPro"/>
</dbReference>
<dbReference type="GO" id="GO:0005634">
    <property type="term" value="C:nucleus"/>
    <property type="evidence" value="ECO:0007669"/>
    <property type="project" value="TreeGrafter"/>
</dbReference>
<dbReference type="Gene3D" id="3.30.470.160">
    <property type="entry name" value="Inositol polyphosphate kinase"/>
    <property type="match status" value="1"/>
</dbReference>
<keyword evidence="3 4" id="KW-0418">Kinase</keyword>
<dbReference type="InterPro" id="IPR038286">
    <property type="entry name" value="IPK_sf"/>
</dbReference>